<dbReference type="InterPro" id="IPR036514">
    <property type="entry name" value="SGNH_hydro_sf"/>
</dbReference>
<dbReference type="AlphaFoldDB" id="A0A0J1E900"/>
<gene>
    <name evidence="3" type="ORF">RISK_006143</name>
</gene>
<dbReference type="InterPro" id="IPR013830">
    <property type="entry name" value="SGNH_hydro"/>
</dbReference>
<dbReference type="STRING" id="595434.RISK_006143"/>
<feature type="domain" description="SGNH hydrolase-type esterase" evidence="2">
    <location>
        <begin position="25"/>
        <end position="197"/>
    </location>
</feature>
<dbReference type="GO" id="GO:0016788">
    <property type="term" value="F:hydrolase activity, acting on ester bonds"/>
    <property type="evidence" value="ECO:0007669"/>
    <property type="project" value="UniProtKB-ARBA"/>
</dbReference>
<keyword evidence="1" id="KW-0732">Signal</keyword>
<feature type="chain" id="PRO_5005250245" evidence="1">
    <location>
        <begin position="17"/>
        <end position="213"/>
    </location>
</feature>
<comment type="caution">
    <text evidence="3">The sequence shown here is derived from an EMBL/GenBank/DDBJ whole genome shotgun (WGS) entry which is preliminary data.</text>
</comment>
<protein>
    <submittedName>
        <fullName evidence="3">Transmembrane region and signal peptide protein</fullName>
    </submittedName>
</protein>
<evidence type="ECO:0000259" key="2">
    <source>
        <dbReference type="Pfam" id="PF13472"/>
    </source>
</evidence>
<dbReference type="CDD" id="cd00229">
    <property type="entry name" value="SGNH_hydrolase"/>
    <property type="match status" value="1"/>
</dbReference>
<keyword evidence="3" id="KW-0472">Membrane</keyword>
<evidence type="ECO:0000313" key="4">
    <source>
        <dbReference type="Proteomes" id="UP000036367"/>
    </source>
</evidence>
<dbReference type="Gene3D" id="3.40.50.1110">
    <property type="entry name" value="SGNH hydrolase"/>
    <property type="match status" value="1"/>
</dbReference>
<evidence type="ECO:0000313" key="3">
    <source>
        <dbReference type="EMBL" id="KLU01959.1"/>
    </source>
</evidence>
<dbReference type="PATRIC" id="fig|595434.4.peg.5837"/>
<dbReference type="Proteomes" id="UP000036367">
    <property type="component" value="Unassembled WGS sequence"/>
</dbReference>
<proteinExistence type="predicted"/>
<reference evidence="3" key="1">
    <citation type="submission" date="2015-05" db="EMBL/GenBank/DDBJ databases">
        <title>Permanent draft genome of Rhodopirellula islandicus K833.</title>
        <authorList>
            <person name="Kizina J."/>
            <person name="Richter M."/>
            <person name="Glockner F.O."/>
            <person name="Harder J."/>
        </authorList>
    </citation>
    <scope>NUCLEOTIDE SEQUENCE [LARGE SCALE GENOMIC DNA]</scope>
    <source>
        <strain evidence="3">K833</strain>
    </source>
</reference>
<organism evidence="3 4">
    <name type="scientific">Rhodopirellula islandica</name>
    <dbReference type="NCBI Taxonomy" id="595434"/>
    <lineage>
        <taxon>Bacteria</taxon>
        <taxon>Pseudomonadati</taxon>
        <taxon>Planctomycetota</taxon>
        <taxon>Planctomycetia</taxon>
        <taxon>Pirellulales</taxon>
        <taxon>Pirellulaceae</taxon>
        <taxon>Rhodopirellula</taxon>
    </lineage>
</organism>
<keyword evidence="3" id="KW-0812">Transmembrane</keyword>
<evidence type="ECO:0000256" key="1">
    <source>
        <dbReference type="SAM" id="SignalP"/>
    </source>
</evidence>
<dbReference type="Pfam" id="PF13472">
    <property type="entry name" value="Lipase_GDSL_2"/>
    <property type="match status" value="1"/>
</dbReference>
<name>A0A0J1E900_RHOIS</name>
<dbReference type="SUPFAM" id="SSF52266">
    <property type="entry name" value="SGNH hydrolase"/>
    <property type="match status" value="1"/>
</dbReference>
<feature type="signal peptide" evidence="1">
    <location>
        <begin position="1"/>
        <end position="16"/>
    </location>
</feature>
<sequence length="213" mass="23145">MLVLLLCSVFVGTVHAQDLPEVLIIGDSISIGYTPAVAAELEGKAVVRHNPGNAQDSGTGLKKLDRWIGTEQWDVIHFNWGLWDLCYRHPQSKVQGNRDKVNGTLTTSVEQYEQNLDEIVSRLKKTNAKLIWAHTTTVPEGEAGRKVGDDTIYNEAAERVMIKHGIAVNDLNQVSDSFAAGLFVAPGNVHFTAEGSKKLAAAVSNAISNALQE</sequence>
<accession>A0A0J1E900</accession>
<dbReference type="EMBL" id="LECT01000048">
    <property type="protein sequence ID" value="KLU01959.1"/>
    <property type="molecule type" value="Genomic_DNA"/>
</dbReference>
<keyword evidence="4" id="KW-1185">Reference proteome</keyword>